<dbReference type="Gene3D" id="3.60.10.10">
    <property type="entry name" value="Endonuclease/exonuclease/phosphatase"/>
    <property type="match status" value="1"/>
</dbReference>
<dbReference type="AlphaFoldDB" id="A0A3A3A3E1"/>
<dbReference type="Pfam" id="PF03372">
    <property type="entry name" value="Exo_endo_phos"/>
    <property type="match status" value="1"/>
</dbReference>
<dbReference type="PANTHER" id="PTHR41349">
    <property type="match status" value="1"/>
</dbReference>
<gene>
    <name evidence="3" type="ORF">PHISCL_01462</name>
</gene>
<evidence type="ECO:0000313" key="4">
    <source>
        <dbReference type="Proteomes" id="UP000266188"/>
    </source>
</evidence>
<feature type="domain" description="Endonuclease/exonuclease/phosphatase" evidence="2">
    <location>
        <begin position="239"/>
        <end position="507"/>
    </location>
</feature>
<comment type="caution">
    <text evidence="3">The sequence shown here is derived from an EMBL/GenBank/DDBJ whole genome shotgun (WGS) entry which is preliminary data.</text>
</comment>
<reference evidence="4" key="1">
    <citation type="submission" date="2017-02" db="EMBL/GenBank/DDBJ databases">
        <authorList>
            <person name="Tafer H."/>
            <person name="Lopandic K."/>
        </authorList>
    </citation>
    <scope>NUCLEOTIDE SEQUENCE [LARGE SCALE GENOMIC DNA]</scope>
    <source>
        <strain evidence="4">CBS 366.77</strain>
    </source>
</reference>
<keyword evidence="1" id="KW-0732">Signal</keyword>
<dbReference type="STRING" id="2070753.A0A3A3A3E1"/>
<dbReference type="InterPro" id="IPR036691">
    <property type="entry name" value="Endo/exonu/phosph_ase_sf"/>
</dbReference>
<evidence type="ECO:0000259" key="2">
    <source>
        <dbReference type="Pfam" id="PF03372"/>
    </source>
</evidence>
<dbReference type="SUPFAM" id="SSF56219">
    <property type="entry name" value="DNase I-like"/>
    <property type="match status" value="1"/>
</dbReference>
<dbReference type="PANTHER" id="PTHR41349:SF1">
    <property type="entry name" value="PROTEIN CBG08683"/>
    <property type="match status" value="1"/>
</dbReference>
<feature type="signal peptide" evidence="1">
    <location>
        <begin position="1"/>
        <end position="20"/>
    </location>
</feature>
<dbReference type="EMBL" id="MVGC01000027">
    <property type="protein sequence ID" value="RJE26214.1"/>
    <property type="molecule type" value="Genomic_DNA"/>
</dbReference>
<keyword evidence="3" id="KW-0269">Exonuclease</keyword>
<dbReference type="InterPro" id="IPR005135">
    <property type="entry name" value="Endo/exonuclease/phosphatase"/>
</dbReference>
<evidence type="ECO:0000256" key="1">
    <source>
        <dbReference type="SAM" id="SignalP"/>
    </source>
</evidence>
<name>A0A3A3A3E1_9EURO</name>
<organism evidence="3 4">
    <name type="scientific">Aspergillus sclerotialis</name>
    <dbReference type="NCBI Taxonomy" id="2070753"/>
    <lineage>
        <taxon>Eukaryota</taxon>
        <taxon>Fungi</taxon>
        <taxon>Dikarya</taxon>
        <taxon>Ascomycota</taxon>
        <taxon>Pezizomycotina</taxon>
        <taxon>Eurotiomycetes</taxon>
        <taxon>Eurotiomycetidae</taxon>
        <taxon>Eurotiales</taxon>
        <taxon>Aspergillaceae</taxon>
        <taxon>Aspergillus</taxon>
        <taxon>Aspergillus subgen. Polypaecilum</taxon>
    </lineage>
</organism>
<dbReference type="OrthoDB" id="276515at2759"/>
<accession>A0A3A3A3E1</accession>
<keyword evidence="4" id="KW-1185">Reference proteome</keyword>
<dbReference type="Proteomes" id="UP000266188">
    <property type="component" value="Unassembled WGS sequence"/>
</dbReference>
<keyword evidence="3" id="KW-0255">Endonuclease</keyword>
<proteinExistence type="predicted"/>
<keyword evidence="3" id="KW-0540">Nuclease</keyword>
<dbReference type="GO" id="GO:0004527">
    <property type="term" value="F:exonuclease activity"/>
    <property type="evidence" value="ECO:0007669"/>
    <property type="project" value="UniProtKB-KW"/>
</dbReference>
<feature type="chain" id="PRO_5017302589" evidence="1">
    <location>
        <begin position="21"/>
        <end position="516"/>
    </location>
</feature>
<keyword evidence="3" id="KW-0378">Hydrolase</keyword>
<sequence length="516" mass="57118">MHSLKLFLFASLFASPLVSAADPGQKPLTDRLSGTLFLDSDREPLTFNYSTHDPHESNWIALYRESRDGPANEAYSSPPLVWEYAPERQGSVYLAVNQIADSHSPGKYKAYFLANDGHRWLAPPVSVSLAGLSVNSGLRFPVDHATLHNSRQLEQYSARIDGLLLGQGSATTSFQKIEGASWVQVDSNGTAFGVPGIFAPRRSQVVVRATADGGSSAVIRLTIPVRRIHQALVRDLHILTWNLWHGGTQVRDYHEKQLRFILESGADIVCLQETTSDHATRLGQALGWYHWQSGKSVGIISRYPIVEEYGEITRAGGARIGLNGKRSGTELNLWTIHTGAYPYGPYDFCFDHLTPDQVLADEIKSLRVPQVTQTLDGIQNQLDDAQSVPVVFTGDFNAPSHLDWVESTRDNHCGVGNFSWPTSVLMAERGFVDSFRVVHPDPVRDPGNTWSPILPRHDGETGPIEPQDRIDFIYHKGRLEVVGSQKLVVGKPSPSPNHANNEWTSDHAALLTHYLV</sequence>
<protein>
    <submittedName>
        <fullName evidence="3">Endonuclease/Exonuclease/phosphatase family</fullName>
    </submittedName>
</protein>
<dbReference type="GO" id="GO:0004519">
    <property type="term" value="F:endonuclease activity"/>
    <property type="evidence" value="ECO:0007669"/>
    <property type="project" value="UniProtKB-KW"/>
</dbReference>
<evidence type="ECO:0000313" key="3">
    <source>
        <dbReference type="EMBL" id="RJE26214.1"/>
    </source>
</evidence>